<keyword evidence="1" id="KW-0472">Membrane</keyword>
<evidence type="ECO:0000313" key="4">
    <source>
        <dbReference type="Proteomes" id="UP000254330"/>
    </source>
</evidence>
<dbReference type="EMBL" id="SNZG01000062">
    <property type="protein sequence ID" value="TDR32619.1"/>
    <property type="molecule type" value="Genomic_DNA"/>
</dbReference>
<reference evidence="3 5" key="2">
    <citation type="submission" date="2019-03" db="EMBL/GenBank/DDBJ databases">
        <title>Genomic Encyclopedia of Type Strains, Phase IV (KMG-IV): sequencing the most valuable type-strain genomes for metagenomic binning, comparative biology and taxonomic classification.</title>
        <authorList>
            <person name="Goeker M."/>
        </authorList>
    </citation>
    <scope>NUCLEOTIDE SEQUENCE [LARGE SCALE GENOMIC DNA]</scope>
    <source>
        <strain evidence="3 5">DSM 20580</strain>
    </source>
</reference>
<evidence type="ECO:0000313" key="2">
    <source>
        <dbReference type="EMBL" id="STX09651.1"/>
    </source>
</evidence>
<feature type="transmembrane region" description="Helical" evidence="1">
    <location>
        <begin position="109"/>
        <end position="135"/>
    </location>
</feature>
<reference evidence="2 4" key="1">
    <citation type="submission" date="2018-06" db="EMBL/GenBank/DDBJ databases">
        <authorList>
            <consortium name="Pathogen Informatics"/>
            <person name="Doyle S."/>
        </authorList>
    </citation>
    <scope>NUCLEOTIDE SEQUENCE [LARGE SCALE GENOMIC DNA]</scope>
    <source>
        <strain evidence="2 4">NCTC10597</strain>
    </source>
</reference>
<dbReference type="Proteomes" id="UP000254330">
    <property type="component" value="Unassembled WGS sequence"/>
</dbReference>
<organism evidence="2 4">
    <name type="scientific">Kurthia zopfii</name>
    <dbReference type="NCBI Taxonomy" id="1650"/>
    <lineage>
        <taxon>Bacteria</taxon>
        <taxon>Bacillati</taxon>
        <taxon>Bacillota</taxon>
        <taxon>Bacilli</taxon>
        <taxon>Bacillales</taxon>
        <taxon>Caryophanaceae</taxon>
        <taxon>Kurthia</taxon>
    </lineage>
</organism>
<feature type="transmembrane region" description="Helical" evidence="1">
    <location>
        <begin position="15"/>
        <end position="45"/>
    </location>
</feature>
<dbReference type="EMBL" id="UGNP01000001">
    <property type="protein sequence ID" value="STX09651.1"/>
    <property type="molecule type" value="Genomic_DNA"/>
</dbReference>
<gene>
    <name evidence="3" type="ORF">DFR61_16211</name>
    <name evidence="2" type="ORF">NCTC10597_01340</name>
</gene>
<keyword evidence="1" id="KW-0812">Transmembrane</keyword>
<protein>
    <submittedName>
        <fullName evidence="2">Uncharacterized protein</fullName>
    </submittedName>
</protein>
<name>A0A8B4QAF7_9BACL</name>
<accession>A0A8B4QAF7</accession>
<sequence length="138" mass="15304">MKFDPNGQRTKPNRILYALAVGIGYVVDEIVSTFTDFAFVLALVADALNSYKDVKSAKIKTRTEQARRIIENSALLKKKIEKEVRAAARKAAIQVFKKSFSGLYLLGRFGIGIVQGGVISILTMQIATEMFIIMLSML</sequence>
<comment type="caution">
    <text evidence="2">The sequence shown here is derived from an EMBL/GenBank/DDBJ whole genome shotgun (WGS) entry which is preliminary data.</text>
</comment>
<dbReference type="RefSeq" id="WP_109350861.1">
    <property type="nucleotide sequence ID" value="NZ_BJUE01000084.1"/>
</dbReference>
<evidence type="ECO:0000256" key="1">
    <source>
        <dbReference type="SAM" id="Phobius"/>
    </source>
</evidence>
<dbReference type="AlphaFoldDB" id="A0A8B4QAF7"/>
<dbReference type="Proteomes" id="UP000294641">
    <property type="component" value="Unassembled WGS sequence"/>
</dbReference>
<evidence type="ECO:0000313" key="3">
    <source>
        <dbReference type="EMBL" id="TDR32619.1"/>
    </source>
</evidence>
<evidence type="ECO:0000313" key="5">
    <source>
        <dbReference type="Proteomes" id="UP000294641"/>
    </source>
</evidence>
<proteinExistence type="predicted"/>
<keyword evidence="1" id="KW-1133">Transmembrane helix</keyword>
<keyword evidence="5" id="KW-1185">Reference proteome</keyword>